<dbReference type="Gene3D" id="3.10.450.50">
    <property type="match status" value="1"/>
</dbReference>
<dbReference type="SUPFAM" id="SSF103642">
    <property type="entry name" value="Sec-C motif"/>
    <property type="match status" value="1"/>
</dbReference>
<dbReference type="EMBL" id="LCRF01000041">
    <property type="protein sequence ID" value="KKW30438.1"/>
    <property type="molecule type" value="Genomic_DNA"/>
</dbReference>
<proteinExistence type="predicted"/>
<evidence type="ECO:0000313" key="2">
    <source>
        <dbReference type="Proteomes" id="UP000034445"/>
    </source>
</evidence>
<accession>A0A0G1XGP1</accession>
<dbReference type="Proteomes" id="UP000034445">
    <property type="component" value="Unassembled WGS sequence"/>
</dbReference>
<comment type="caution">
    <text evidence="1">The sequence shown here is derived from an EMBL/GenBank/DDBJ whole genome shotgun (WGS) entry which is preliminary data.</text>
</comment>
<evidence type="ECO:0000313" key="1">
    <source>
        <dbReference type="EMBL" id="KKW30438.1"/>
    </source>
</evidence>
<name>A0A0G1XGP1_9BACT</name>
<dbReference type="Pfam" id="PF02810">
    <property type="entry name" value="SEC-C"/>
    <property type="match status" value="1"/>
</dbReference>
<gene>
    <name evidence="1" type="ORF">UY74_C0041G0002</name>
</gene>
<reference evidence="1 2" key="1">
    <citation type="journal article" date="2015" name="Nature">
        <title>rRNA introns, odd ribosomes, and small enigmatic genomes across a large radiation of phyla.</title>
        <authorList>
            <person name="Brown C.T."/>
            <person name="Hug L.A."/>
            <person name="Thomas B.C."/>
            <person name="Sharon I."/>
            <person name="Castelle C.J."/>
            <person name="Singh A."/>
            <person name="Wilkins M.J."/>
            <person name="Williams K.H."/>
            <person name="Banfield J.F."/>
        </authorList>
    </citation>
    <scope>NUCLEOTIDE SEQUENCE [LARGE SCALE GENOMIC DNA]</scope>
</reference>
<protein>
    <submittedName>
        <fullName evidence="1">SEC-C domain protein</fullName>
    </submittedName>
</protein>
<sequence>MLRPGFIGTLAEWVSRRLYEHPREMEAALDAFDIRSLTDEGGDPHKLEGLFTEWTIFDKKSRIFAGKTGLEYFIEHNPLKLPESEMAAYRDLLYFRANFFDIAAVRPGEGVVLKDGGVAYDVADVNASMSLKKGDTVWCRIASVRGVYQMTSSTMFSAPITFSKNMKAVMTNRGRDIVDAREAAKWAYQRGVTEEKKPQLIGDQRVVPVEEAAHLFDNALKASGMQDMLSSDTVKIWTSNERTFALGFPMKAIFFLLPEELSEQKRDVVLSTLNVYLNNLPRRQLKGKTPLEASAAQGPNDKHFDLDLFHYSDYTDDIRAAHALMKKNENTQSYKAFEALIRRLLDDKVPIITAFRIYANASACLLMKSEGADPLGRELTRACLRLNPSYDFGIRQKQRLLDPYEDFSGLSKKDARFSKLLLCTADADGVRRYRRSVFRRYEDFLTKCSISLKYATKTTPTIFRTKDGVVVKPGRNDPCICGSDKKFKKCCGVWS</sequence>
<dbReference type="AlphaFoldDB" id="A0A0G1XGP1"/>
<dbReference type="InterPro" id="IPR004027">
    <property type="entry name" value="SEC_C_motif"/>
</dbReference>
<organism evidence="1 2">
    <name type="scientific">Candidatus Kaiserbacteria bacterium GW2011_GWC2_52_8b</name>
    <dbReference type="NCBI Taxonomy" id="1618676"/>
    <lineage>
        <taxon>Bacteria</taxon>
        <taxon>Candidatus Kaiseribacteriota</taxon>
    </lineage>
</organism>